<proteinExistence type="predicted"/>
<dbReference type="PANTHER" id="PTHR31302">
    <property type="entry name" value="TRANSMEMBRANE PROTEIN WITH METALLOPHOSPHOESTERASE DOMAIN-RELATED"/>
    <property type="match status" value="1"/>
</dbReference>
<protein>
    <submittedName>
        <fullName evidence="4">Metallophosphoesterase</fullName>
    </submittedName>
</protein>
<dbReference type="RefSeq" id="WP_215654340.1">
    <property type="nucleotide sequence ID" value="NZ_JACRTJ010000025.1"/>
</dbReference>
<dbReference type="Gene3D" id="3.60.21.10">
    <property type="match status" value="1"/>
</dbReference>
<sequence length="284" mass="31467">MGIIPGLLAGGAAAALFLGRSEYEKDCLVTDTYEICSPKLTEGGRTLVFLTDLHDKEFGPGNRRLQETIRAAGPDAVLIGGDMMVAKGKGELETSLRLIKALAGEFPVYCGNGNHELRMKNKTEIYGNKYWEYREALEKMGVVHVSDGHVCLDRDLVLYGVDLPERYYRPGTPSMEPGFMEKALGKSDEKRFSILLAHSPVFFEEYAAWGADLTLSGHFHGGTIRLPVLGGVMTPQYQFFYPRCAGEFTDEKGRRMLVGRGLGTHSINIRFCDKPQVLVVKLKP</sequence>
<evidence type="ECO:0000259" key="3">
    <source>
        <dbReference type="Pfam" id="PF00149"/>
    </source>
</evidence>
<evidence type="ECO:0000313" key="5">
    <source>
        <dbReference type="Proteomes" id="UP000647491"/>
    </source>
</evidence>
<keyword evidence="5" id="KW-1185">Reference proteome</keyword>
<dbReference type="SUPFAM" id="SSF56300">
    <property type="entry name" value="Metallo-dependent phosphatases"/>
    <property type="match status" value="1"/>
</dbReference>
<dbReference type="EMBL" id="JACRTJ010000025">
    <property type="protein sequence ID" value="MBC8599857.1"/>
    <property type="molecule type" value="Genomic_DNA"/>
</dbReference>
<keyword evidence="2" id="KW-0378">Hydrolase</keyword>
<dbReference type="InterPro" id="IPR029052">
    <property type="entry name" value="Metallo-depent_PP-like"/>
</dbReference>
<accession>A0ABR7NUS6</accession>
<organism evidence="4 5">
    <name type="scientific">Enterocloster hominis</name>
    <name type="common">ex Liu et al. 2021</name>
    <dbReference type="NCBI Taxonomy" id="2763663"/>
    <lineage>
        <taxon>Bacteria</taxon>
        <taxon>Bacillati</taxon>
        <taxon>Bacillota</taxon>
        <taxon>Clostridia</taxon>
        <taxon>Lachnospirales</taxon>
        <taxon>Lachnospiraceae</taxon>
        <taxon>Enterocloster</taxon>
    </lineage>
</organism>
<evidence type="ECO:0000256" key="1">
    <source>
        <dbReference type="ARBA" id="ARBA00022723"/>
    </source>
</evidence>
<name>A0ABR7NUS6_9FIRM</name>
<evidence type="ECO:0000256" key="2">
    <source>
        <dbReference type="ARBA" id="ARBA00022801"/>
    </source>
</evidence>
<comment type="caution">
    <text evidence="4">The sequence shown here is derived from an EMBL/GenBank/DDBJ whole genome shotgun (WGS) entry which is preliminary data.</text>
</comment>
<feature type="domain" description="Calcineurin-like phosphoesterase" evidence="3">
    <location>
        <begin position="47"/>
        <end position="221"/>
    </location>
</feature>
<evidence type="ECO:0000313" key="4">
    <source>
        <dbReference type="EMBL" id="MBC8599857.1"/>
    </source>
</evidence>
<gene>
    <name evidence="4" type="ORF">H8708_11585</name>
</gene>
<dbReference type="PANTHER" id="PTHR31302:SF31">
    <property type="entry name" value="PHOSPHODIESTERASE YAEI"/>
    <property type="match status" value="1"/>
</dbReference>
<keyword evidence="1" id="KW-0479">Metal-binding</keyword>
<dbReference type="InterPro" id="IPR051158">
    <property type="entry name" value="Metallophosphoesterase_sf"/>
</dbReference>
<dbReference type="InterPro" id="IPR004843">
    <property type="entry name" value="Calcineurin-like_PHP"/>
</dbReference>
<reference evidence="4 5" key="1">
    <citation type="submission" date="2020-08" db="EMBL/GenBank/DDBJ databases">
        <title>Genome public.</title>
        <authorList>
            <person name="Liu C."/>
            <person name="Sun Q."/>
        </authorList>
    </citation>
    <scope>NUCLEOTIDE SEQUENCE [LARGE SCALE GENOMIC DNA]</scope>
    <source>
        <strain evidence="4 5">BX10</strain>
    </source>
</reference>
<dbReference type="Proteomes" id="UP000647491">
    <property type="component" value="Unassembled WGS sequence"/>
</dbReference>
<dbReference type="Pfam" id="PF00149">
    <property type="entry name" value="Metallophos"/>
    <property type="match status" value="1"/>
</dbReference>